<gene>
    <name evidence="1" type="ORF">B0I18_10896</name>
</gene>
<dbReference type="Proteomes" id="UP000240572">
    <property type="component" value="Unassembled WGS sequence"/>
</dbReference>
<protein>
    <submittedName>
        <fullName evidence="1">Uncharacterized protein</fullName>
    </submittedName>
</protein>
<accession>A0A2P8CZM4</accession>
<organism evidence="1 2">
    <name type="scientific">Taibaiella chishuiensis</name>
    <dbReference type="NCBI Taxonomy" id="1434707"/>
    <lineage>
        <taxon>Bacteria</taxon>
        <taxon>Pseudomonadati</taxon>
        <taxon>Bacteroidota</taxon>
        <taxon>Chitinophagia</taxon>
        <taxon>Chitinophagales</taxon>
        <taxon>Chitinophagaceae</taxon>
        <taxon>Taibaiella</taxon>
    </lineage>
</organism>
<evidence type="ECO:0000313" key="2">
    <source>
        <dbReference type="Proteomes" id="UP000240572"/>
    </source>
</evidence>
<keyword evidence="2" id="KW-1185">Reference proteome</keyword>
<proteinExistence type="predicted"/>
<comment type="caution">
    <text evidence="1">The sequence shown here is derived from an EMBL/GenBank/DDBJ whole genome shotgun (WGS) entry which is preliminary data.</text>
</comment>
<reference evidence="1 2" key="1">
    <citation type="submission" date="2018-03" db="EMBL/GenBank/DDBJ databases">
        <title>Genomic Encyclopedia of Type Strains, Phase III (KMG-III): the genomes of soil and plant-associated and newly described type strains.</title>
        <authorList>
            <person name="Whitman W."/>
        </authorList>
    </citation>
    <scope>NUCLEOTIDE SEQUENCE [LARGE SCALE GENOMIC DNA]</scope>
    <source>
        <strain evidence="1 2">CGMCC 1.12700</strain>
    </source>
</reference>
<dbReference type="EMBL" id="PYGD01000008">
    <property type="protein sequence ID" value="PSK90366.1"/>
    <property type="molecule type" value="Genomic_DNA"/>
</dbReference>
<sequence length="176" mass="19667">MSAPQSCTTDGIFRRGSRVVCWLGFCCFFAGACVDRRPEADRKDCAAKHSANKNDFVYFYSLKDGLFKSNCACNGFSAIYTIRGELWLSCTAYNTDSSRFVDSDFFDKKQVALAKHFMKTVGLAAIDYYKDSVCFAFDQQPRVVITYTETPSAVLTGKSSILDANSYIYIRPFAAP</sequence>
<dbReference type="AlphaFoldDB" id="A0A2P8CZM4"/>
<evidence type="ECO:0000313" key="1">
    <source>
        <dbReference type="EMBL" id="PSK90366.1"/>
    </source>
</evidence>
<name>A0A2P8CZM4_9BACT</name>
<dbReference type="RefSeq" id="WP_106524244.1">
    <property type="nucleotide sequence ID" value="NZ_PYGD01000008.1"/>
</dbReference>